<dbReference type="KEGG" id="fap:GR316_09210"/>
<organism evidence="2 3">
    <name type="scientific">Falsirhodobacter algicola</name>
    <dbReference type="NCBI Taxonomy" id="2692330"/>
    <lineage>
        <taxon>Bacteria</taxon>
        <taxon>Pseudomonadati</taxon>
        <taxon>Pseudomonadota</taxon>
        <taxon>Alphaproteobacteria</taxon>
        <taxon>Rhodobacterales</taxon>
        <taxon>Paracoccaceae</taxon>
        <taxon>Falsirhodobacter</taxon>
    </lineage>
</organism>
<dbReference type="Proteomes" id="UP000679284">
    <property type="component" value="Chromosome"/>
</dbReference>
<feature type="domain" description="General stress protein FMN-binding split barrel" evidence="1">
    <location>
        <begin position="9"/>
        <end position="140"/>
    </location>
</feature>
<evidence type="ECO:0000259" key="1">
    <source>
        <dbReference type="Pfam" id="PF16242"/>
    </source>
</evidence>
<gene>
    <name evidence="2" type="ORF">GR316_09210</name>
</gene>
<evidence type="ECO:0000313" key="3">
    <source>
        <dbReference type="Proteomes" id="UP000679284"/>
    </source>
</evidence>
<dbReference type="SUPFAM" id="SSF50475">
    <property type="entry name" value="FMN-binding split barrel"/>
    <property type="match status" value="1"/>
</dbReference>
<proteinExistence type="predicted"/>
<reference evidence="2" key="1">
    <citation type="submission" date="2020-01" db="EMBL/GenBank/DDBJ databases">
        <authorList>
            <person name="Yang Y."/>
            <person name="Kwon Y.M."/>
        </authorList>
    </citation>
    <scope>NUCLEOTIDE SEQUENCE</scope>
    <source>
        <strain evidence="2">PG104</strain>
    </source>
</reference>
<dbReference type="InterPro" id="IPR012349">
    <property type="entry name" value="Split_barrel_FMN-bd"/>
</dbReference>
<evidence type="ECO:0000313" key="2">
    <source>
        <dbReference type="EMBL" id="QUS36423.1"/>
    </source>
</evidence>
<dbReference type="InterPro" id="IPR038725">
    <property type="entry name" value="YdaG_split_barrel_FMN-bd"/>
</dbReference>
<dbReference type="Gene3D" id="2.30.110.10">
    <property type="entry name" value="Electron Transport, Fmn-binding Protein, Chain A"/>
    <property type="match status" value="1"/>
</dbReference>
<dbReference type="PANTHER" id="PTHR34818">
    <property type="entry name" value="PROTEIN BLI-3"/>
    <property type="match status" value="1"/>
</dbReference>
<dbReference type="PANTHER" id="PTHR34818:SF1">
    <property type="entry name" value="PROTEIN BLI-3"/>
    <property type="match status" value="1"/>
</dbReference>
<dbReference type="EMBL" id="CP047289">
    <property type="protein sequence ID" value="QUS36423.1"/>
    <property type="molecule type" value="Genomic_DNA"/>
</dbReference>
<name>A0A8J8MUF6_9RHOB</name>
<dbReference type="RefSeq" id="WP_211783644.1">
    <property type="nucleotide sequence ID" value="NZ_CP047289.1"/>
</dbReference>
<keyword evidence="3" id="KW-1185">Reference proteome</keyword>
<protein>
    <submittedName>
        <fullName evidence="2">Pyridoxamine 5'-phosphate oxidase family protein</fullName>
    </submittedName>
</protein>
<dbReference type="AlphaFoldDB" id="A0A8J8MUF6"/>
<dbReference type="Pfam" id="PF16242">
    <property type="entry name" value="Pyrid_ox_like"/>
    <property type="match status" value="1"/>
</dbReference>
<accession>A0A8J8MUF6</accession>
<dbReference type="InterPro" id="IPR052917">
    <property type="entry name" value="Stress-Dev_Protein"/>
</dbReference>
<sequence length="160" mass="17681">MPTPAELETKLWKSLDDHATVFLGLSEREHGHARPMTIITEGRDGPFYVFTTKDNDMVERARIGSAAFAHYVSKGHDLWACIHGTVTVTEDRALIDRLWNSHVAAWYDGKDDPKIAVIRFEPNHAEIWEDSSSVVAGVKTALGLADPKADAQGKKASVDL</sequence>